<organism evidence="3 4">
    <name type="scientific">Pocillopora damicornis</name>
    <name type="common">Cauliflower coral</name>
    <name type="synonym">Millepora damicornis</name>
    <dbReference type="NCBI Taxonomy" id="46731"/>
    <lineage>
        <taxon>Eukaryota</taxon>
        <taxon>Metazoa</taxon>
        <taxon>Cnidaria</taxon>
        <taxon>Anthozoa</taxon>
        <taxon>Hexacorallia</taxon>
        <taxon>Scleractinia</taxon>
        <taxon>Astrocoeniina</taxon>
        <taxon>Pocilloporidae</taxon>
        <taxon>Pocillopora</taxon>
    </lineage>
</organism>
<gene>
    <name evidence="3" type="ORF">pdam_00020668</name>
</gene>
<evidence type="ECO:0000313" key="3">
    <source>
        <dbReference type="EMBL" id="RMX44915.1"/>
    </source>
</evidence>
<feature type="compositionally biased region" description="Basic and acidic residues" evidence="1">
    <location>
        <begin position="31"/>
        <end position="40"/>
    </location>
</feature>
<accession>A0A3M6TU41</accession>
<reference evidence="3 4" key="1">
    <citation type="journal article" date="2018" name="Sci. Rep.">
        <title>Comparative analysis of the Pocillopora damicornis genome highlights role of immune system in coral evolution.</title>
        <authorList>
            <person name="Cunning R."/>
            <person name="Bay R.A."/>
            <person name="Gillette P."/>
            <person name="Baker A.C."/>
            <person name="Traylor-Knowles N."/>
        </authorList>
    </citation>
    <scope>NUCLEOTIDE SEQUENCE [LARGE SCALE GENOMIC DNA]</scope>
    <source>
        <strain evidence="3">RSMAS</strain>
        <tissue evidence="3">Whole animal</tissue>
    </source>
</reference>
<comment type="caution">
    <text evidence="3">The sequence shown here is derived from an EMBL/GenBank/DDBJ whole genome shotgun (WGS) entry which is preliminary data.</text>
</comment>
<keyword evidence="2" id="KW-1133">Transmembrane helix</keyword>
<evidence type="ECO:0000256" key="2">
    <source>
        <dbReference type="SAM" id="Phobius"/>
    </source>
</evidence>
<keyword evidence="4" id="KW-1185">Reference proteome</keyword>
<keyword evidence="2" id="KW-0472">Membrane</keyword>
<dbReference type="AlphaFoldDB" id="A0A3M6TU41"/>
<feature type="region of interest" description="Disordered" evidence="1">
    <location>
        <begin position="1"/>
        <end position="65"/>
    </location>
</feature>
<name>A0A3M6TU41_POCDA</name>
<dbReference type="EMBL" id="RCHS01002927">
    <property type="protein sequence ID" value="RMX44915.1"/>
    <property type="molecule type" value="Genomic_DNA"/>
</dbReference>
<dbReference type="OrthoDB" id="5561486at2759"/>
<proteinExistence type="predicted"/>
<feature type="transmembrane region" description="Helical" evidence="2">
    <location>
        <begin position="115"/>
        <end position="135"/>
    </location>
</feature>
<keyword evidence="2" id="KW-0812">Transmembrane</keyword>
<dbReference type="Proteomes" id="UP000275408">
    <property type="component" value="Unassembled WGS sequence"/>
</dbReference>
<feature type="compositionally biased region" description="Basic and acidic residues" evidence="1">
    <location>
        <begin position="1"/>
        <end position="11"/>
    </location>
</feature>
<evidence type="ECO:0000313" key="4">
    <source>
        <dbReference type="Proteomes" id="UP000275408"/>
    </source>
</evidence>
<protein>
    <submittedName>
        <fullName evidence="3">Uncharacterized protein</fullName>
    </submittedName>
</protein>
<evidence type="ECO:0000256" key="1">
    <source>
        <dbReference type="SAM" id="MobiDB-lite"/>
    </source>
</evidence>
<sequence length="170" mass="19205">MGSEMSAKEGSDYQNGNVKKDDDLYENGADENDRDREGKAAQDMGSKYKNGDIRSRKPVKAGSRTKAELRKAILKTKQPSMNEQHKPIAIPKWLSPIYSVVMFVENTLPSRFRRLLVFLTIVGLAFGTRLFSVTLPPHIWLVKVFVFIKSESIAKIDDVTFAVYVCQSMD</sequence>